<dbReference type="SUPFAM" id="SSF48295">
    <property type="entry name" value="TrpR-like"/>
    <property type="match status" value="1"/>
</dbReference>
<dbReference type="Proteomes" id="UP000004067">
    <property type="component" value="Unassembled WGS sequence"/>
</dbReference>
<dbReference type="STRING" id="888060.HMPREF9081_1375"/>
<sequence>MNRSVHERDLHMVNEKLRDDLTDQLCRAILSLDTMEECYQFFEDVCTIGELRAMAQRLDVARMLHEGSTYDDIVTHTGASTATISRVKRCLNYGADGYTLVLEKGIVAHPVDKENHR</sequence>
<dbReference type="EMBL" id="AFHQ01000033">
    <property type="protein sequence ID" value="EGK59780.1"/>
    <property type="molecule type" value="Genomic_DNA"/>
</dbReference>
<dbReference type="AlphaFoldDB" id="F5RM89"/>
<protein>
    <submittedName>
        <fullName evidence="1">Sporulation protein YerC</fullName>
    </submittedName>
</protein>
<dbReference type="Gene3D" id="1.10.1270.10">
    <property type="entry name" value="TrpR-like"/>
    <property type="match status" value="1"/>
</dbReference>
<dbReference type="HOGENOM" id="CLU_147939_1_0_9"/>
<reference evidence="1 2" key="1">
    <citation type="submission" date="2011-04" db="EMBL/GenBank/DDBJ databases">
        <authorList>
            <person name="Muzny D."/>
            <person name="Qin X."/>
            <person name="Deng J."/>
            <person name="Jiang H."/>
            <person name="Liu Y."/>
            <person name="Qu J."/>
            <person name="Song X.-Z."/>
            <person name="Zhang L."/>
            <person name="Thornton R."/>
            <person name="Coyle M."/>
            <person name="Francisco L."/>
            <person name="Jackson L."/>
            <person name="Javaid M."/>
            <person name="Korchina V."/>
            <person name="Kovar C."/>
            <person name="Mata R."/>
            <person name="Mathew T."/>
            <person name="Ngo R."/>
            <person name="Nguyen L."/>
            <person name="Nguyen N."/>
            <person name="Okwuonu G."/>
            <person name="Ongeri F."/>
            <person name="Pham C."/>
            <person name="Simmons D."/>
            <person name="Wilczek-Boney K."/>
            <person name="Hale W."/>
            <person name="Jakkamsetti A."/>
            <person name="Pham P."/>
            <person name="Ruth R."/>
            <person name="San Lucas F."/>
            <person name="Warren J."/>
            <person name="Zhang J."/>
            <person name="Zhao Z."/>
            <person name="Zhou C."/>
            <person name="Zhu D."/>
            <person name="Lee S."/>
            <person name="Bess C."/>
            <person name="Blankenburg K."/>
            <person name="Forbes L."/>
            <person name="Fu Q."/>
            <person name="Gubbala S."/>
            <person name="Hirani K."/>
            <person name="Jayaseelan J.C."/>
            <person name="Lara F."/>
            <person name="Munidasa M."/>
            <person name="Palculict T."/>
            <person name="Patil S."/>
            <person name="Pu L.-L."/>
            <person name="Saada N."/>
            <person name="Tang L."/>
            <person name="Weissenberger G."/>
            <person name="Zhu Y."/>
            <person name="Hemphill L."/>
            <person name="Shang Y."/>
            <person name="Youmans B."/>
            <person name="Ayvaz T."/>
            <person name="Ross M."/>
            <person name="Santibanez J."/>
            <person name="Aqrawi P."/>
            <person name="Gross S."/>
            <person name="Joshi V."/>
            <person name="Fowler G."/>
            <person name="Nazareth L."/>
            <person name="Reid J."/>
            <person name="Worley K."/>
            <person name="Petrosino J."/>
            <person name="Highlander S."/>
            <person name="Gibbs R."/>
        </authorList>
    </citation>
    <scope>NUCLEOTIDE SEQUENCE [LARGE SCALE GENOMIC DNA]</scope>
    <source>
        <strain evidence="1 2">DSM 2778</strain>
    </source>
</reference>
<evidence type="ECO:0000313" key="1">
    <source>
        <dbReference type="EMBL" id="EGK59780.1"/>
    </source>
</evidence>
<dbReference type="InterPro" id="IPR038116">
    <property type="entry name" value="TrpR-like_sf"/>
</dbReference>
<dbReference type="eggNOG" id="COG4496">
    <property type="taxonomic scope" value="Bacteria"/>
</dbReference>
<dbReference type="InterPro" id="IPR000831">
    <property type="entry name" value="Trp_repress"/>
</dbReference>
<comment type="caution">
    <text evidence="1">The sequence shown here is derived from an EMBL/GenBank/DDBJ whole genome shotgun (WGS) entry which is preliminary data.</text>
</comment>
<dbReference type="InterPro" id="IPR010921">
    <property type="entry name" value="Trp_repressor/repl_initiator"/>
</dbReference>
<proteinExistence type="predicted"/>
<name>F5RM89_9FIRM</name>
<organism evidence="1 2">
    <name type="scientific">Centipeda periodontii DSM 2778</name>
    <dbReference type="NCBI Taxonomy" id="888060"/>
    <lineage>
        <taxon>Bacteria</taxon>
        <taxon>Bacillati</taxon>
        <taxon>Bacillota</taxon>
        <taxon>Negativicutes</taxon>
        <taxon>Selenomonadales</taxon>
        <taxon>Selenomonadaceae</taxon>
        <taxon>Centipeda</taxon>
    </lineage>
</organism>
<dbReference type="PANTHER" id="PTHR40080">
    <property type="entry name" value="LMO1763 PROTEIN"/>
    <property type="match status" value="1"/>
</dbReference>
<dbReference type="PANTHER" id="PTHR40080:SF1">
    <property type="entry name" value="TRPR-LIKE PROTEIN YERC_YECD"/>
    <property type="match status" value="1"/>
</dbReference>
<dbReference type="Pfam" id="PF01371">
    <property type="entry name" value="Trp_repressor"/>
    <property type="match status" value="1"/>
</dbReference>
<dbReference type="InterPro" id="IPR013368">
    <property type="entry name" value="YecD_YerC"/>
</dbReference>
<dbReference type="GO" id="GO:0043565">
    <property type="term" value="F:sequence-specific DNA binding"/>
    <property type="evidence" value="ECO:0007669"/>
    <property type="project" value="InterPro"/>
</dbReference>
<dbReference type="GO" id="GO:0003700">
    <property type="term" value="F:DNA-binding transcription factor activity"/>
    <property type="evidence" value="ECO:0007669"/>
    <property type="project" value="InterPro"/>
</dbReference>
<dbReference type="NCBIfam" id="TIGR02531">
    <property type="entry name" value="yecD_yerC"/>
    <property type="match status" value="1"/>
</dbReference>
<accession>F5RM89</accession>
<evidence type="ECO:0000313" key="2">
    <source>
        <dbReference type="Proteomes" id="UP000004067"/>
    </source>
</evidence>
<gene>
    <name evidence="1" type="ORF">HMPREF9081_1375</name>
</gene>
<keyword evidence="2" id="KW-1185">Reference proteome</keyword>